<dbReference type="EMBL" id="CAAHFG010000001">
    <property type="protein sequence ID" value="VGO13505.1"/>
    <property type="molecule type" value="Genomic_DNA"/>
</dbReference>
<feature type="signal peptide" evidence="3">
    <location>
        <begin position="1"/>
        <end position="20"/>
    </location>
</feature>
<evidence type="ECO:0000256" key="1">
    <source>
        <dbReference type="ARBA" id="ARBA00008779"/>
    </source>
</evidence>
<dbReference type="RefSeq" id="WP_136079074.1">
    <property type="nucleotide sequence ID" value="NZ_CAAHFG010000001.1"/>
</dbReference>
<dbReference type="AlphaFoldDB" id="A0A6C2U0V0"/>
<dbReference type="GO" id="GO:0016787">
    <property type="term" value="F:hydrolase activity"/>
    <property type="evidence" value="ECO:0007669"/>
    <property type="project" value="UniProtKB-KW"/>
</dbReference>
<keyword evidence="6" id="KW-1185">Reference proteome</keyword>
<dbReference type="SUPFAM" id="SSF53649">
    <property type="entry name" value="Alkaline phosphatase-like"/>
    <property type="match status" value="1"/>
</dbReference>
<dbReference type="Proteomes" id="UP000366872">
    <property type="component" value="Unassembled WGS sequence"/>
</dbReference>
<dbReference type="InterPro" id="IPR052701">
    <property type="entry name" value="GAG_Ulvan_Degrading_Sulfatases"/>
</dbReference>
<dbReference type="CDD" id="cd16027">
    <property type="entry name" value="SGSH"/>
    <property type="match status" value="1"/>
</dbReference>
<evidence type="ECO:0000256" key="3">
    <source>
        <dbReference type="SAM" id="SignalP"/>
    </source>
</evidence>
<keyword evidence="3" id="KW-0732">Signal</keyword>
<evidence type="ECO:0000313" key="6">
    <source>
        <dbReference type="Proteomes" id="UP000366872"/>
    </source>
</evidence>
<protein>
    <submittedName>
        <fullName evidence="5">Arylsulfatase</fullName>
    </submittedName>
</protein>
<dbReference type="Pfam" id="PF00884">
    <property type="entry name" value="Sulfatase"/>
    <property type="match status" value="1"/>
</dbReference>
<dbReference type="PANTHER" id="PTHR43751:SF1">
    <property type="entry name" value="SULFATASE ATSG-RELATED"/>
    <property type="match status" value="1"/>
</dbReference>
<reference evidence="5 6" key="1">
    <citation type="submission" date="2019-04" db="EMBL/GenBank/DDBJ databases">
        <authorList>
            <person name="Van Vliet M D."/>
        </authorList>
    </citation>
    <scope>NUCLEOTIDE SEQUENCE [LARGE SCALE GENOMIC DNA]</scope>
    <source>
        <strain evidence="5 6">F1</strain>
    </source>
</reference>
<evidence type="ECO:0000313" key="5">
    <source>
        <dbReference type="EMBL" id="VGO13505.1"/>
    </source>
</evidence>
<dbReference type="InterPro" id="IPR024607">
    <property type="entry name" value="Sulfatase_CS"/>
</dbReference>
<dbReference type="InterPro" id="IPR017850">
    <property type="entry name" value="Alkaline_phosphatase_core_sf"/>
</dbReference>
<dbReference type="InterPro" id="IPR000917">
    <property type="entry name" value="Sulfatase_N"/>
</dbReference>
<evidence type="ECO:0000259" key="4">
    <source>
        <dbReference type="Pfam" id="PF00884"/>
    </source>
</evidence>
<gene>
    <name evidence="5" type="primary">atsA_117</name>
    <name evidence="5" type="ORF">PDESU_02062</name>
</gene>
<sequence>MKKQVALMVLVVFASVLAYAEVSKPNILWLVMEDTSPNSFGCYGDPYAHTPNIDRIAAEGIRYGRAFSTNSSCAPSRSSLITGVLATCLGTGNQRSTHDIPDFIKGFPTFLREAGYYTSNYYKTDYNTSAAKRLIKESWTRQRGKYEDRPKGKPFFSVINFGDSHQSREMTCSYEKYIAVIRNKLSEEEQHVIEDASIPPYFPQTPISRRTMARVYDCTTMVDKQMGVVLDKLEQDGLADDTIIFIYADHGEGIPRAKCSPVFGYQIPLIVKFPKKYQHLAPSAPGSVCNDIVTFEDFGPTVISLAGGKIPSYMKGYVFLGKGREPAARSYTFGSVHRTAEVIRNSRTIRTDRYQYNRNYMPHISEMHGTAYFDTSEITPEIKNCYKKGALTGSTLDFADPTTPPEELYDVKKDPHKIRNLVDSPEHSHVLNELRGTMHQEIMQRRDVMFLPEYEMAVRAKGSTPYEIRTNDEKYPLKDILAAADLVGGGPDVLSRQAEFLDHPDDIVKYWALIGLISQGTAASGVVDKVAPLLRCSTTDTRIASATVLLSLGKHREESGNVLKKEIINTSGPTAYNVLAAIEALRYLKEKAPDCTEELSRAHIIHKARGAKFLSYIGYCQQSFGLLPENPSRKKK</sequence>
<keyword evidence="2" id="KW-0378">Hydrolase</keyword>
<dbReference type="PROSITE" id="PS00523">
    <property type="entry name" value="SULFATASE_1"/>
    <property type="match status" value="1"/>
</dbReference>
<evidence type="ECO:0000256" key="2">
    <source>
        <dbReference type="ARBA" id="ARBA00022801"/>
    </source>
</evidence>
<feature type="domain" description="Sulfatase N-terminal" evidence="4">
    <location>
        <begin position="25"/>
        <end position="307"/>
    </location>
</feature>
<proteinExistence type="inferred from homology"/>
<feature type="chain" id="PRO_5028937822" evidence="3">
    <location>
        <begin position="21"/>
        <end position="636"/>
    </location>
</feature>
<name>A0A6C2U0V0_PONDE</name>
<dbReference type="Gene3D" id="3.40.720.10">
    <property type="entry name" value="Alkaline Phosphatase, subunit A"/>
    <property type="match status" value="1"/>
</dbReference>
<accession>A0A6C2U0V0</accession>
<comment type="similarity">
    <text evidence="1">Belongs to the sulfatase family.</text>
</comment>
<dbReference type="PANTHER" id="PTHR43751">
    <property type="entry name" value="SULFATASE"/>
    <property type="match status" value="1"/>
</dbReference>
<organism evidence="5 6">
    <name type="scientific">Pontiella desulfatans</name>
    <dbReference type="NCBI Taxonomy" id="2750659"/>
    <lineage>
        <taxon>Bacteria</taxon>
        <taxon>Pseudomonadati</taxon>
        <taxon>Kiritimatiellota</taxon>
        <taxon>Kiritimatiellia</taxon>
        <taxon>Kiritimatiellales</taxon>
        <taxon>Pontiellaceae</taxon>
        <taxon>Pontiella</taxon>
    </lineage>
</organism>